<accession>A0ACB8A3Y9</accession>
<organism evidence="1 2">
    <name type="scientific">Hygrophoropsis aurantiaca</name>
    <dbReference type="NCBI Taxonomy" id="72124"/>
    <lineage>
        <taxon>Eukaryota</taxon>
        <taxon>Fungi</taxon>
        <taxon>Dikarya</taxon>
        <taxon>Basidiomycota</taxon>
        <taxon>Agaricomycotina</taxon>
        <taxon>Agaricomycetes</taxon>
        <taxon>Agaricomycetidae</taxon>
        <taxon>Boletales</taxon>
        <taxon>Coniophorineae</taxon>
        <taxon>Hygrophoropsidaceae</taxon>
        <taxon>Hygrophoropsis</taxon>
    </lineage>
</organism>
<name>A0ACB8A3Y9_9AGAM</name>
<dbReference type="EMBL" id="MU267874">
    <property type="protein sequence ID" value="KAH7907758.1"/>
    <property type="molecule type" value="Genomic_DNA"/>
</dbReference>
<proteinExistence type="predicted"/>
<gene>
    <name evidence="1" type="ORF">BJ138DRAFT_1159333</name>
</gene>
<sequence length="502" mass="56720">MLQDLPTEILCNAITHLPIRDILALRQVSKYLNQVTRVRSIWAHAYHTSSLVRPPGPFTWQTAQILESNLIQSARLSLNWPPNLDAMPIRSHTITLDSIQSQFSLLCGRWLRMDQNSTRIVCYDLDRTENLSAEEPYSILYESPDRSTKVKFFECESIPAGERSGANDQNEVAFLVIVEKNEAVSAPYTRTLYRVDLAEETFPRLTMVLQANLNSQSFHCQVSLGLRHVAVYDVPLGPDHPTVRAEVVLLDLETYQRYNIPESDSQTPEGYSMFIQQIVISSTHMLVIWVNNMSEWRQLPEGSPRNYIQAYITPPPQGSRPAASAGQSLYSAPITLQLSHEGAISCENDLDVCTLLRDSKINQVTDTIDMVLSEIQSRQASIRAIPVKLAPGLQGIGSITLGAHINKAHVKPTNRHKKIEVNPGFNSLTRGMAYIHKETTNRVAAFVLDDEDRENTQTIADRDMKFFRELELDAQTRIVGFDAHRGRLVTQNEYTLTVFDFV</sequence>
<comment type="caution">
    <text evidence="1">The sequence shown here is derived from an EMBL/GenBank/DDBJ whole genome shotgun (WGS) entry which is preliminary data.</text>
</comment>
<dbReference type="Proteomes" id="UP000790377">
    <property type="component" value="Unassembled WGS sequence"/>
</dbReference>
<keyword evidence="2" id="KW-1185">Reference proteome</keyword>
<evidence type="ECO:0000313" key="2">
    <source>
        <dbReference type="Proteomes" id="UP000790377"/>
    </source>
</evidence>
<protein>
    <submittedName>
        <fullName evidence="1">Uncharacterized protein</fullName>
    </submittedName>
</protein>
<evidence type="ECO:0000313" key="1">
    <source>
        <dbReference type="EMBL" id="KAH7907758.1"/>
    </source>
</evidence>
<reference evidence="1" key="1">
    <citation type="journal article" date="2021" name="New Phytol.">
        <title>Evolutionary innovations through gain and loss of genes in the ectomycorrhizal Boletales.</title>
        <authorList>
            <person name="Wu G."/>
            <person name="Miyauchi S."/>
            <person name="Morin E."/>
            <person name="Kuo A."/>
            <person name="Drula E."/>
            <person name="Varga T."/>
            <person name="Kohler A."/>
            <person name="Feng B."/>
            <person name="Cao Y."/>
            <person name="Lipzen A."/>
            <person name="Daum C."/>
            <person name="Hundley H."/>
            <person name="Pangilinan J."/>
            <person name="Johnson J."/>
            <person name="Barry K."/>
            <person name="LaButti K."/>
            <person name="Ng V."/>
            <person name="Ahrendt S."/>
            <person name="Min B."/>
            <person name="Choi I.G."/>
            <person name="Park H."/>
            <person name="Plett J.M."/>
            <person name="Magnuson J."/>
            <person name="Spatafora J.W."/>
            <person name="Nagy L.G."/>
            <person name="Henrissat B."/>
            <person name="Grigoriev I.V."/>
            <person name="Yang Z.L."/>
            <person name="Xu J."/>
            <person name="Martin F.M."/>
        </authorList>
    </citation>
    <scope>NUCLEOTIDE SEQUENCE</scope>
    <source>
        <strain evidence="1">ATCC 28755</strain>
    </source>
</reference>